<dbReference type="PANTHER" id="PTHR43798:SF31">
    <property type="entry name" value="AB HYDROLASE SUPERFAMILY PROTEIN YCLE"/>
    <property type="match status" value="1"/>
</dbReference>
<organism evidence="3 4">
    <name type="scientific">Marinobacterium aestuariivivens</name>
    <dbReference type="NCBI Taxonomy" id="1698799"/>
    <lineage>
        <taxon>Bacteria</taxon>
        <taxon>Pseudomonadati</taxon>
        <taxon>Pseudomonadota</taxon>
        <taxon>Gammaproteobacteria</taxon>
        <taxon>Oceanospirillales</taxon>
        <taxon>Oceanospirillaceae</taxon>
        <taxon>Marinobacterium</taxon>
    </lineage>
</organism>
<evidence type="ECO:0000313" key="4">
    <source>
        <dbReference type="Proteomes" id="UP001596422"/>
    </source>
</evidence>
<proteinExistence type="predicted"/>
<gene>
    <name evidence="3" type="ORF">ACFQDL_05740</name>
</gene>
<evidence type="ECO:0000259" key="2">
    <source>
        <dbReference type="Pfam" id="PF00561"/>
    </source>
</evidence>
<evidence type="ECO:0000256" key="1">
    <source>
        <dbReference type="ARBA" id="ARBA00022801"/>
    </source>
</evidence>
<name>A0ABW1ZWS5_9GAMM</name>
<accession>A0ABW1ZWS5</accession>
<comment type="caution">
    <text evidence="3">The sequence shown here is derived from an EMBL/GenBank/DDBJ whole genome shotgun (WGS) entry which is preliminary data.</text>
</comment>
<dbReference type="SUPFAM" id="SSF53474">
    <property type="entry name" value="alpha/beta-Hydrolases"/>
    <property type="match status" value="1"/>
</dbReference>
<evidence type="ECO:0000313" key="3">
    <source>
        <dbReference type="EMBL" id="MFC6669644.1"/>
    </source>
</evidence>
<feature type="domain" description="AB hydrolase-1" evidence="2">
    <location>
        <begin position="17"/>
        <end position="226"/>
    </location>
</feature>
<dbReference type="GO" id="GO:0016787">
    <property type="term" value="F:hydrolase activity"/>
    <property type="evidence" value="ECO:0007669"/>
    <property type="project" value="UniProtKB-KW"/>
</dbReference>
<dbReference type="Pfam" id="PF00561">
    <property type="entry name" value="Abhydrolase_1"/>
    <property type="match status" value="1"/>
</dbReference>
<dbReference type="InterPro" id="IPR029058">
    <property type="entry name" value="AB_hydrolase_fold"/>
</dbReference>
<dbReference type="InterPro" id="IPR000073">
    <property type="entry name" value="AB_hydrolase_1"/>
</dbReference>
<dbReference type="InterPro" id="IPR050266">
    <property type="entry name" value="AB_hydrolase_sf"/>
</dbReference>
<dbReference type="PANTHER" id="PTHR43798">
    <property type="entry name" value="MONOACYLGLYCEROL LIPASE"/>
    <property type="match status" value="1"/>
</dbReference>
<keyword evidence="1 3" id="KW-0378">Hydrolase</keyword>
<dbReference type="Proteomes" id="UP001596422">
    <property type="component" value="Unassembled WGS sequence"/>
</dbReference>
<dbReference type="EMBL" id="JBHSWE010000001">
    <property type="protein sequence ID" value="MFC6669644.1"/>
    <property type="molecule type" value="Genomic_DNA"/>
</dbReference>
<sequence length="279" mass="29963">MSLHVERSGRKAGSGRPPLVLLHGWGLGSDVWGPLLPALEPHFDLTRVDLPGLGRSKAYPEPYTLENVAAAILEQAPAQAVWLGWSLGGLVACEAARQAPQRVVALVTVASNPCFVARDGWSCAMPPETFDDFVRRLAVDPGRTLASFALLQTQGAEGGREALRLLKSLIGTLEPTALALALKLLAEDGRQTLASLPQPMLHIFGSEDRLVPAALVTELAGTVPQARIECYEGRDICRSCPMPTVLSTTSVALPEICHERSPARQAPYRRVVFPRGGQL</sequence>
<keyword evidence="4" id="KW-1185">Reference proteome</keyword>
<dbReference type="Gene3D" id="3.40.50.1820">
    <property type="entry name" value="alpha/beta hydrolase"/>
    <property type="match status" value="1"/>
</dbReference>
<reference evidence="4" key="1">
    <citation type="journal article" date="2019" name="Int. J. Syst. Evol. Microbiol.">
        <title>The Global Catalogue of Microorganisms (GCM) 10K type strain sequencing project: providing services to taxonomists for standard genome sequencing and annotation.</title>
        <authorList>
            <consortium name="The Broad Institute Genomics Platform"/>
            <consortium name="The Broad Institute Genome Sequencing Center for Infectious Disease"/>
            <person name="Wu L."/>
            <person name="Ma J."/>
        </authorList>
    </citation>
    <scope>NUCLEOTIDE SEQUENCE [LARGE SCALE GENOMIC DNA]</scope>
    <source>
        <strain evidence="4">NBRC 111756</strain>
    </source>
</reference>
<dbReference type="RefSeq" id="WP_379908193.1">
    <property type="nucleotide sequence ID" value="NZ_JBHSWE010000001.1"/>
</dbReference>
<protein>
    <submittedName>
        <fullName evidence="3">Alpha/beta fold hydrolase</fullName>
    </submittedName>
</protein>